<dbReference type="Proteomes" id="UP001209417">
    <property type="component" value="Unassembled WGS sequence"/>
</dbReference>
<proteinExistence type="predicted"/>
<evidence type="ECO:0000313" key="1">
    <source>
        <dbReference type="EMBL" id="MCW4133028.1"/>
    </source>
</evidence>
<protein>
    <submittedName>
        <fullName evidence="1">Uncharacterized protein</fullName>
    </submittedName>
</protein>
<sequence>MIKKFEDIKGSLKRSRGTTYELFSLTNLANKYKDVQDSELLEYVPVKIVSLFEEHFRQLYAEIIDMPKYRCNLKKVKFLKDLRMDFDVIDAFQNNEVTLGDYLSYYFSCNSVYQVMDQFGQLLNMDVKSKLMEKIVDIELKSSVSENDARKAASLYIESVDLIFKARHIMCHEGAFMNKLENPMVMQMIDDAILFAQFIDNIVSDILYPGFDYTQASMNNDAYVKFEKADNNLNQLIEYIKDNKKDLEPDFSYLESWKEFRKCKAESDAKTCEGGSMYPCIYYSSLEETTKQLLVQLKSSFRLYDYKVE</sequence>
<accession>A0AAW5U445</accession>
<name>A0AAW5U445_9BACT</name>
<dbReference type="EMBL" id="JAPDVG010000002">
    <property type="protein sequence ID" value="MCW4133028.1"/>
    <property type="molecule type" value="Genomic_DNA"/>
</dbReference>
<reference evidence="1" key="1">
    <citation type="submission" date="2022-11" db="EMBL/GenBank/DDBJ databases">
        <title>Genomic repertoires linked with pathogenic potency of arthritogenic Prevotella copri isolated from the gut of rheumatoid arthritis patients.</title>
        <authorList>
            <person name="Nii T."/>
            <person name="Maeda Y."/>
            <person name="Motooka D."/>
            <person name="Naito M."/>
            <person name="Matsumoto Y."/>
            <person name="Ogawa T."/>
            <person name="Oguro-Igashira E."/>
            <person name="Kishikawa T."/>
            <person name="Yamashita M."/>
            <person name="Koizumi S."/>
            <person name="Kurakawa T."/>
            <person name="Okumura R."/>
            <person name="Kayama H."/>
            <person name="Murakami M."/>
            <person name="Sakaguchi T."/>
            <person name="Das B."/>
            <person name="Nakamura S."/>
            <person name="Okada Y."/>
            <person name="Kumanogoh A."/>
            <person name="Takeda K."/>
        </authorList>
    </citation>
    <scope>NUCLEOTIDE SEQUENCE</scope>
    <source>
        <strain evidence="1">H019-1</strain>
    </source>
</reference>
<organism evidence="1 2">
    <name type="scientific">Segatella copri</name>
    <dbReference type="NCBI Taxonomy" id="165179"/>
    <lineage>
        <taxon>Bacteria</taxon>
        <taxon>Pseudomonadati</taxon>
        <taxon>Bacteroidota</taxon>
        <taxon>Bacteroidia</taxon>
        <taxon>Bacteroidales</taxon>
        <taxon>Prevotellaceae</taxon>
        <taxon>Segatella</taxon>
    </lineage>
</organism>
<dbReference type="RefSeq" id="WP_264953483.1">
    <property type="nucleotide sequence ID" value="NZ_JAPDVE010000017.1"/>
</dbReference>
<dbReference type="AlphaFoldDB" id="A0AAW5U445"/>
<comment type="caution">
    <text evidence="1">The sequence shown here is derived from an EMBL/GenBank/DDBJ whole genome shotgun (WGS) entry which is preliminary data.</text>
</comment>
<evidence type="ECO:0000313" key="2">
    <source>
        <dbReference type="Proteomes" id="UP001209417"/>
    </source>
</evidence>
<gene>
    <name evidence="1" type="ORF">ONT19_15870</name>
</gene>